<dbReference type="RefSeq" id="WP_380900049.1">
    <property type="nucleotide sequence ID" value="NZ_JBHUFU010000007.1"/>
</dbReference>
<sequence>MAADALKAAKLGAIGTISAAVVGALIAGVFQIASAQLGGGDKKSDSAPPPASAAPSPEPVPGQEPSPTPEPAPSDTRSGEPADGGGGGGSGGDGRSERGSGPADPPPAEAEPPTVRYLGDIEGTRHKSATLVHEGRQRRCPNSLMIAAHLFQRTKSLEYAIEPDWDTFRAVAGIDTAPPSGNRMRFTVYVDDRQAAVRELSDREAVEIDVPVAGGSQLKLVTETIEAGEVPKGGYGAWGDARFTRGEGPHEGC</sequence>
<evidence type="ECO:0000313" key="4">
    <source>
        <dbReference type="EMBL" id="MFD1830785.1"/>
    </source>
</evidence>
<dbReference type="InterPro" id="IPR008979">
    <property type="entry name" value="Galactose-bd-like_sf"/>
</dbReference>
<keyword evidence="2" id="KW-0812">Transmembrane</keyword>
<name>A0ABW4PLF4_9ACTN</name>
<dbReference type="SUPFAM" id="SSF49785">
    <property type="entry name" value="Galactose-binding domain-like"/>
    <property type="match status" value="1"/>
</dbReference>
<keyword evidence="5" id="KW-1185">Reference proteome</keyword>
<feature type="domain" description="Glycosyl hydrolase family 98 putative carbohydrate-binding module" evidence="3">
    <location>
        <begin position="156"/>
        <end position="244"/>
    </location>
</feature>
<organism evidence="4 5">
    <name type="scientific">Streptomyces desertarenae</name>
    <dbReference type="NCBI Taxonomy" id="2666184"/>
    <lineage>
        <taxon>Bacteria</taxon>
        <taxon>Bacillati</taxon>
        <taxon>Actinomycetota</taxon>
        <taxon>Actinomycetes</taxon>
        <taxon>Kitasatosporales</taxon>
        <taxon>Streptomycetaceae</taxon>
        <taxon>Streptomyces</taxon>
    </lineage>
</organism>
<protein>
    <submittedName>
        <fullName evidence="4">NPCBM/NEW2 domain-containing protein</fullName>
    </submittedName>
</protein>
<keyword evidence="2" id="KW-1133">Transmembrane helix</keyword>
<dbReference type="EMBL" id="JBHUFU010000007">
    <property type="protein sequence ID" value="MFD1830785.1"/>
    <property type="molecule type" value="Genomic_DNA"/>
</dbReference>
<proteinExistence type="predicted"/>
<evidence type="ECO:0000313" key="5">
    <source>
        <dbReference type="Proteomes" id="UP001597365"/>
    </source>
</evidence>
<evidence type="ECO:0000256" key="2">
    <source>
        <dbReference type="SAM" id="Phobius"/>
    </source>
</evidence>
<evidence type="ECO:0000259" key="3">
    <source>
        <dbReference type="Pfam" id="PF08305"/>
    </source>
</evidence>
<comment type="caution">
    <text evidence="4">The sequence shown here is derived from an EMBL/GenBank/DDBJ whole genome shotgun (WGS) entry which is preliminary data.</text>
</comment>
<dbReference type="InterPro" id="IPR038637">
    <property type="entry name" value="NPCBM_sf"/>
</dbReference>
<gene>
    <name evidence="4" type="ORF">ACFSJS_14035</name>
</gene>
<keyword evidence="2" id="KW-0472">Membrane</keyword>
<feature type="compositionally biased region" description="Gly residues" evidence="1">
    <location>
        <begin position="82"/>
        <end position="93"/>
    </location>
</feature>
<feature type="transmembrane region" description="Helical" evidence="2">
    <location>
        <begin position="12"/>
        <end position="33"/>
    </location>
</feature>
<accession>A0ABW4PLF4</accession>
<reference evidence="5" key="1">
    <citation type="journal article" date="2019" name="Int. J. Syst. Evol. Microbiol.">
        <title>The Global Catalogue of Microorganisms (GCM) 10K type strain sequencing project: providing services to taxonomists for standard genome sequencing and annotation.</title>
        <authorList>
            <consortium name="The Broad Institute Genomics Platform"/>
            <consortium name="The Broad Institute Genome Sequencing Center for Infectious Disease"/>
            <person name="Wu L."/>
            <person name="Ma J."/>
        </authorList>
    </citation>
    <scope>NUCLEOTIDE SEQUENCE [LARGE SCALE GENOMIC DNA]</scope>
    <source>
        <strain evidence="5">CGMCC 4.7455</strain>
    </source>
</reference>
<evidence type="ECO:0000256" key="1">
    <source>
        <dbReference type="SAM" id="MobiDB-lite"/>
    </source>
</evidence>
<dbReference type="InterPro" id="IPR013222">
    <property type="entry name" value="Glyco_hyd_98_carb-bd"/>
</dbReference>
<dbReference type="Gene3D" id="2.60.120.1060">
    <property type="entry name" value="NPCBM/NEW2 domain"/>
    <property type="match status" value="1"/>
</dbReference>
<feature type="compositionally biased region" description="Pro residues" evidence="1">
    <location>
        <begin position="47"/>
        <end position="72"/>
    </location>
</feature>
<dbReference type="Pfam" id="PF08305">
    <property type="entry name" value="NPCBM"/>
    <property type="match status" value="1"/>
</dbReference>
<dbReference type="Proteomes" id="UP001597365">
    <property type="component" value="Unassembled WGS sequence"/>
</dbReference>
<feature type="region of interest" description="Disordered" evidence="1">
    <location>
        <begin position="37"/>
        <end position="130"/>
    </location>
</feature>